<feature type="transmembrane region" description="Helical" evidence="1">
    <location>
        <begin position="81"/>
        <end position="105"/>
    </location>
</feature>
<reference evidence="2 3" key="1">
    <citation type="submission" date="2024-08" db="EMBL/GenBank/DDBJ databases">
        <authorList>
            <person name="Feng Z."/>
            <person name="Ronholm J."/>
        </authorList>
    </citation>
    <scope>NUCLEOTIDE SEQUENCE [LARGE SCALE GENOMIC DNA]</scope>
    <source>
        <strain evidence="2 3">4-AB0-8</strain>
    </source>
</reference>
<organism evidence="2 3">
    <name type="scientific">Comamonas jiangduensis</name>
    <dbReference type="NCBI Taxonomy" id="1194168"/>
    <lineage>
        <taxon>Bacteria</taxon>
        <taxon>Pseudomonadati</taxon>
        <taxon>Pseudomonadota</taxon>
        <taxon>Betaproteobacteria</taxon>
        <taxon>Burkholderiales</taxon>
        <taxon>Comamonadaceae</taxon>
        <taxon>Comamonas</taxon>
    </lineage>
</organism>
<keyword evidence="1" id="KW-1133">Transmembrane helix</keyword>
<dbReference type="Proteomes" id="UP001567350">
    <property type="component" value="Unassembled WGS sequence"/>
</dbReference>
<sequence>MTHNASNASVRWPLWLAGVWLLASIATIFAVPVLIATVPGWHEVRTYLQQVGQVHAWIAIAACVGLLVLSKRKHAETEETWAQGALLIFVLGGVLSVLVLQFGVWPQWLARSNSTTLQLQVFGLMAVHGGCAMLTWRRLRACARGKLPSDSA</sequence>
<comment type="caution">
    <text evidence="2">The sequence shown here is derived from an EMBL/GenBank/DDBJ whole genome shotgun (WGS) entry which is preliminary data.</text>
</comment>
<proteinExistence type="predicted"/>
<keyword evidence="3" id="KW-1185">Reference proteome</keyword>
<evidence type="ECO:0008006" key="4">
    <source>
        <dbReference type="Google" id="ProtNLM"/>
    </source>
</evidence>
<feature type="transmembrane region" description="Helical" evidence="1">
    <location>
        <begin position="12"/>
        <end position="35"/>
    </location>
</feature>
<feature type="transmembrane region" description="Helical" evidence="1">
    <location>
        <begin position="47"/>
        <end position="69"/>
    </location>
</feature>
<feature type="transmembrane region" description="Helical" evidence="1">
    <location>
        <begin position="117"/>
        <end position="136"/>
    </location>
</feature>
<dbReference type="EMBL" id="JBGJLR010000005">
    <property type="protein sequence ID" value="MEZ2739173.1"/>
    <property type="molecule type" value="Genomic_DNA"/>
</dbReference>
<dbReference type="RefSeq" id="WP_370891519.1">
    <property type="nucleotide sequence ID" value="NZ_JBGJLR010000005.1"/>
</dbReference>
<gene>
    <name evidence="2" type="ORF">ACBP88_06795</name>
</gene>
<keyword evidence="1" id="KW-0472">Membrane</keyword>
<evidence type="ECO:0000313" key="2">
    <source>
        <dbReference type="EMBL" id="MEZ2739173.1"/>
    </source>
</evidence>
<accession>A0ABV4IBE9</accession>
<protein>
    <recommendedName>
        <fullName evidence="4">DUF4149 domain-containing protein</fullName>
    </recommendedName>
</protein>
<evidence type="ECO:0000256" key="1">
    <source>
        <dbReference type="SAM" id="Phobius"/>
    </source>
</evidence>
<keyword evidence="1" id="KW-0812">Transmembrane</keyword>
<name>A0ABV4IBE9_9BURK</name>
<evidence type="ECO:0000313" key="3">
    <source>
        <dbReference type="Proteomes" id="UP001567350"/>
    </source>
</evidence>